<evidence type="ECO:0000259" key="6">
    <source>
        <dbReference type="Pfam" id="PF01957"/>
    </source>
</evidence>
<keyword evidence="4 5" id="KW-0472">Membrane</keyword>
<evidence type="ECO:0000256" key="1">
    <source>
        <dbReference type="ARBA" id="ARBA00004141"/>
    </source>
</evidence>
<dbReference type="InterPro" id="IPR012340">
    <property type="entry name" value="NA-bd_OB-fold"/>
</dbReference>
<dbReference type="PANTHER" id="PTHR33507:SF3">
    <property type="entry name" value="INNER MEMBRANE PROTEIN YBBJ"/>
    <property type="match status" value="1"/>
</dbReference>
<accession>A0A6A7K567</accession>
<dbReference type="RefSeq" id="WP_152801266.1">
    <property type="nucleotide sequence ID" value="NZ_WHNX01000003.1"/>
</dbReference>
<name>A0A6A7K567_9FIRM</name>
<comment type="subcellular location">
    <subcellularLocation>
        <location evidence="1">Membrane</location>
        <topology evidence="1">Multi-pass membrane protein</topology>
    </subcellularLocation>
</comment>
<dbReference type="Proteomes" id="UP000440004">
    <property type="component" value="Unassembled WGS sequence"/>
</dbReference>
<evidence type="ECO:0000313" key="8">
    <source>
        <dbReference type="Proteomes" id="UP000440004"/>
    </source>
</evidence>
<comment type="caution">
    <text evidence="7">The sequence shown here is derived from an EMBL/GenBank/DDBJ whole genome shotgun (WGS) entry which is preliminary data.</text>
</comment>
<dbReference type="InterPro" id="IPR052165">
    <property type="entry name" value="Membrane_assoc_protease"/>
</dbReference>
<feature type="transmembrane region" description="Helical" evidence="5">
    <location>
        <begin position="51"/>
        <end position="71"/>
    </location>
</feature>
<evidence type="ECO:0000256" key="3">
    <source>
        <dbReference type="ARBA" id="ARBA00022989"/>
    </source>
</evidence>
<keyword evidence="3 5" id="KW-1133">Transmembrane helix</keyword>
<evidence type="ECO:0000256" key="5">
    <source>
        <dbReference type="SAM" id="Phobius"/>
    </source>
</evidence>
<keyword evidence="8" id="KW-1185">Reference proteome</keyword>
<evidence type="ECO:0000313" key="7">
    <source>
        <dbReference type="EMBL" id="MPW24609.1"/>
    </source>
</evidence>
<feature type="transmembrane region" description="Helical" evidence="5">
    <location>
        <begin position="12"/>
        <end position="45"/>
    </location>
</feature>
<protein>
    <submittedName>
        <fullName evidence="7">NfeD family protein</fullName>
    </submittedName>
</protein>
<reference evidence="7 8" key="1">
    <citation type="submission" date="2019-10" db="EMBL/GenBank/DDBJ databases">
        <title>Alkalibaculum tamaniensis sp.nov., a new alkaliphilic acetogen, isolated on methoxylated aromatics from a mud volcano.</title>
        <authorList>
            <person name="Khomyakova M.A."/>
            <person name="Merkel A.Y."/>
            <person name="Bonch-Osmolovskaya E.A."/>
            <person name="Slobodkin A.I."/>
        </authorList>
    </citation>
    <scope>NUCLEOTIDE SEQUENCE [LARGE SCALE GENOMIC DNA]</scope>
    <source>
        <strain evidence="7 8">M08DMB</strain>
    </source>
</reference>
<dbReference type="EMBL" id="WHNX01000003">
    <property type="protein sequence ID" value="MPW24609.1"/>
    <property type="molecule type" value="Genomic_DNA"/>
</dbReference>
<evidence type="ECO:0000256" key="4">
    <source>
        <dbReference type="ARBA" id="ARBA00023136"/>
    </source>
</evidence>
<dbReference type="Pfam" id="PF01957">
    <property type="entry name" value="NfeD"/>
    <property type="match status" value="1"/>
</dbReference>
<dbReference type="SUPFAM" id="SSF141322">
    <property type="entry name" value="NfeD domain-like"/>
    <property type="match status" value="1"/>
</dbReference>
<keyword evidence="2 5" id="KW-0812">Transmembrane</keyword>
<dbReference type="PANTHER" id="PTHR33507">
    <property type="entry name" value="INNER MEMBRANE PROTEIN YBBJ"/>
    <property type="match status" value="1"/>
</dbReference>
<evidence type="ECO:0000256" key="2">
    <source>
        <dbReference type="ARBA" id="ARBA00022692"/>
    </source>
</evidence>
<dbReference type="GO" id="GO:0005886">
    <property type="term" value="C:plasma membrane"/>
    <property type="evidence" value="ECO:0007669"/>
    <property type="project" value="TreeGrafter"/>
</dbReference>
<dbReference type="AlphaFoldDB" id="A0A6A7K567"/>
<sequence length="147" mass="16350">MYAEIFIEGWIIAVIIFTIVEILTLGLATIWFAIGSLVALLAALLHFPFPVQFALFLITSLLLLAFTRPIVKDYLKVGKSKTNLDSIIGSIGIVTEDIEPFKYGQVKVNGQIWTGVSENKNSIIKDTRVEITNIEGVKLIVKNIEEE</sequence>
<dbReference type="Gene3D" id="2.40.50.140">
    <property type="entry name" value="Nucleic acid-binding proteins"/>
    <property type="match status" value="1"/>
</dbReference>
<gene>
    <name evidence="7" type="ORF">GC105_02225</name>
</gene>
<organism evidence="7 8">
    <name type="scientific">Alkalibaculum sporogenes</name>
    <dbReference type="NCBI Taxonomy" id="2655001"/>
    <lineage>
        <taxon>Bacteria</taxon>
        <taxon>Bacillati</taxon>
        <taxon>Bacillota</taxon>
        <taxon>Clostridia</taxon>
        <taxon>Eubacteriales</taxon>
        <taxon>Eubacteriaceae</taxon>
        <taxon>Alkalibaculum</taxon>
    </lineage>
</organism>
<feature type="domain" description="NfeD-like C-terminal" evidence="6">
    <location>
        <begin position="85"/>
        <end position="142"/>
    </location>
</feature>
<proteinExistence type="predicted"/>
<dbReference type="InterPro" id="IPR002810">
    <property type="entry name" value="NfeD-like_C"/>
</dbReference>